<dbReference type="InterPro" id="IPR050204">
    <property type="entry name" value="AraC_XylS_family_regulators"/>
</dbReference>
<dbReference type="PROSITE" id="PS01124">
    <property type="entry name" value="HTH_ARAC_FAMILY_2"/>
    <property type="match status" value="1"/>
</dbReference>
<dbReference type="Pfam" id="PF12833">
    <property type="entry name" value="HTH_18"/>
    <property type="match status" value="1"/>
</dbReference>
<dbReference type="InterPro" id="IPR018060">
    <property type="entry name" value="HTH_AraC"/>
</dbReference>
<dbReference type="PANTHER" id="PTHR46796:SF14">
    <property type="entry name" value="TRANSCRIPTIONAL REGULATORY PROTEIN"/>
    <property type="match status" value="1"/>
</dbReference>
<evidence type="ECO:0000313" key="6">
    <source>
        <dbReference type="Proteomes" id="UP000051295"/>
    </source>
</evidence>
<comment type="caution">
    <text evidence="5">The sequence shown here is derived from an EMBL/GenBank/DDBJ whole genome shotgun (WGS) entry which is preliminary data.</text>
</comment>
<dbReference type="EMBL" id="LAXJ01000018">
    <property type="protein sequence ID" value="KRS11661.1"/>
    <property type="molecule type" value="Genomic_DNA"/>
</dbReference>
<dbReference type="OrthoDB" id="9793400at2"/>
<keyword evidence="2" id="KW-0238">DNA-binding</keyword>
<evidence type="ECO:0000256" key="2">
    <source>
        <dbReference type="ARBA" id="ARBA00023125"/>
    </source>
</evidence>
<dbReference type="GO" id="GO:0043565">
    <property type="term" value="F:sequence-specific DNA binding"/>
    <property type="evidence" value="ECO:0007669"/>
    <property type="project" value="InterPro"/>
</dbReference>
<dbReference type="PANTHER" id="PTHR46796">
    <property type="entry name" value="HTH-TYPE TRANSCRIPTIONAL ACTIVATOR RHAS-RELATED"/>
    <property type="match status" value="1"/>
</dbReference>
<dbReference type="PROSITE" id="PS00041">
    <property type="entry name" value="HTH_ARAC_FAMILY_1"/>
    <property type="match status" value="1"/>
</dbReference>
<dbReference type="Proteomes" id="UP000051295">
    <property type="component" value="Unassembled WGS sequence"/>
</dbReference>
<dbReference type="InterPro" id="IPR018062">
    <property type="entry name" value="HTH_AraC-typ_CS"/>
</dbReference>
<evidence type="ECO:0000256" key="3">
    <source>
        <dbReference type="ARBA" id="ARBA00023163"/>
    </source>
</evidence>
<name>A0A0T5NRT9_9RHOB</name>
<evidence type="ECO:0000313" key="5">
    <source>
        <dbReference type="EMBL" id="KRS11661.1"/>
    </source>
</evidence>
<keyword evidence="3" id="KW-0804">Transcription</keyword>
<dbReference type="STRING" id="1641875.XM53_15450"/>
<protein>
    <recommendedName>
        <fullName evidence="4">HTH araC/xylS-type domain-containing protein</fullName>
    </recommendedName>
</protein>
<feature type="domain" description="HTH araC/xylS-type" evidence="4">
    <location>
        <begin position="189"/>
        <end position="287"/>
    </location>
</feature>
<gene>
    <name evidence="5" type="ORF">XM53_15450</name>
</gene>
<keyword evidence="6" id="KW-1185">Reference proteome</keyword>
<reference evidence="5 6" key="1">
    <citation type="submission" date="2015-04" db="EMBL/GenBank/DDBJ databases">
        <title>The draft genome sequence of Roseovarius sp.R12b.</title>
        <authorList>
            <person name="Li G."/>
            <person name="Lai Q."/>
            <person name="Shao Z."/>
            <person name="Yan P."/>
        </authorList>
    </citation>
    <scope>NUCLEOTIDE SEQUENCE [LARGE SCALE GENOMIC DNA]</scope>
    <source>
        <strain evidence="5 6">R12B</strain>
    </source>
</reference>
<sequence>MGYNHDFTGHTEKLHSVRPVQWRQFENALVAHWEASGDRGATGEYVSANPRLSFFFDDMSSISATTGAGTCKLARAIFVPAGMELRTSFSKPLRFAHVDIHMDQSWAVQFLSGPVSRSVAARVLETPVERNDVSDLEPLARLLVQEICAPTRHAHFAETLANCLISGLLDVDRPEADTGNARLTAAQMRKVTRRLTEAEGRRLSIAQMARAVNLSESWFSLVFKNTTGMSPHQWQLGKRVEQARGLLLESDLSVADIADRLGFSDQAHLTRAFRQLVGQTPASWRRDQRARG</sequence>
<dbReference type="RefSeq" id="WP_057794899.1">
    <property type="nucleotide sequence ID" value="NZ_LAXJ01000018.1"/>
</dbReference>
<accession>A0A0T5NRT9</accession>
<organism evidence="5 6">
    <name type="scientific">Roseovarius atlanticus</name>
    <dbReference type="NCBI Taxonomy" id="1641875"/>
    <lineage>
        <taxon>Bacteria</taxon>
        <taxon>Pseudomonadati</taxon>
        <taxon>Pseudomonadota</taxon>
        <taxon>Alphaproteobacteria</taxon>
        <taxon>Rhodobacterales</taxon>
        <taxon>Roseobacteraceae</taxon>
        <taxon>Roseovarius</taxon>
    </lineage>
</organism>
<evidence type="ECO:0000256" key="1">
    <source>
        <dbReference type="ARBA" id="ARBA00023015"/>
    </source>
</evidence>
<dbReference type="AlphaFoldDB" id="A0A0T5NRT9"/>
<dbReference type="SMART" id="SM00342">
    <property type="entry name" value="HTH_ARAC"/>
    <property type="match status" value="1"/>
</dbReference>
<dbReference type="Gene3D" id="1.10.10.60">
    <property type="entry name" value="Homeodomain-like"/>
    <property type="match status" value="2"/>
</dbReference>
<dbReference type="PATRIC" id="fig|1641875.4.peg.900"/>
<dbReference type="SUPFAM" id="SSF46689">
    <property type="entry name" value="Homeodomain-like"/>
    <property type="match status" value="2"/>
</dbReference>
<keyword evidence="1" id="KW-0805">Transcription regulation</keyword>
<dbReference type="GO" id="GO:0003700">
    <property type="term" value="F:DNA-binding transcription factor activity"/>
    <property type="evidence" value="ECO:0007669"/>
    <property type="project" value="InterPro"/>
</dbReference>
<proteinExistence type="predicted"/>
<evidence type="ECO:0000259" key="4">
    <source>
        <dbReference type="PROSITE" id="PS01124"/>
    </source>
</evidence>
<dbReference type="InterPro" id="IPR009057">
    <property type="entry name" value="Homeodomain-like_sf"/>
</dbReference>